<protein>
    <submittedName>
        <fullName evidence="2">Uncharacterized protein</fullName>
    </submittedName>
</protein>
<evidence type="ECO:0000256" key="1">
    <source>
        <dbReference type="SAM" id="Phobius"/>
    </source>
</evidence>
<keyword evidence="1" id="KW-1133">Transmembrane helix</keyword>
<reference evidence="2 3" key="1">
    <citation type="submission" date="2019-03" db="EMBL/GenBank/DDBJ databases">
        <title>Genomic Encyclopedia of Type Strains, Phase III (KMG-III): the genomes of soil and plant-associated and newly described type strains.</title>
        <authorList>
            <person name="Whitman W."/>
        </authorList>
    </citation>
    <scope>NUCLEOTIDE SEQUENCE [LARGE SCALE GENOMIC DNA]</scope>
    <source>
        <strain evidence="2 3">VKM Ac-2527</strain>
    </source>
</reference>
<sequence length="54" mass="6061">MVLALWIVLAYIGLAADFQTQVTKPLFYVGVALGIVLGVYQMVLRARDRRPPEQ</sequence>
<keyword evidence="1" id="KW-0812">Transmembrane</keyword>
<feature type="transmembrane region" description="Helical" evidence="1">
    <location>
        <begin position="25"/>
        <end position="44"/>
    </location>
</feature>
<gene>
    <name evidence="2" type="ORF">EV643_121130</name>
</gene>
<dbReference type="EMBL" id="SNWQ01000021">
    <property type="protein sequence ID" value="TDO35857.1"/>
    <property type="molecule type" value="Genomic_DNA"/>
</dbReference>
<evidence type="ECO:0000313" key="3">
    <source>
        <dbReference type="Proteomes" id="UP000295388"/>
    </source>
</evidence>
<keyword evidence="3" id="KW-1185">Reference proteome</keyword>
<proteinExistence type="predicted"/>
<dbReference type="RefSeq" id="WP_166665679.1">
    <property type="nucleotide sequence ID" value="NZ_SNWQ01000021.1"/>
</dbReference>
<dbReference type="AlphaFoldDB" id="A0A4R6JJK8"/>
<organism evidence="2 3">
    <name type="scientific">Kribbella caucasensis</name>
    <dbReference type="NCBI Taxonomy" id="2512215"/>
    <lineage>
        <taxon>Bacteria</taxon>
        <taxon>Bacillati</taxon>
        <taxon>Actinomycetota</taxon>
        <taxon>Actinomycetes</taxon>
        <taxon>Propionibacteriales</taxon>
        <taxon>Kribbellaceae</taxon>
        <taxon>Kribbella</taxon>
    </lineage>
</organism>
<evidence type="ECO:0000313" key="2">
    <source>
        <dbReference type="EMBL" id="TDO35857.1"/>
    </source>
</evidence>
<dbReference type="Proteomes" id="UP000295388">
    <property type="component" value="Unassembled WGS sequence"/>
</dbReference>
<name>A0A4R6JJK8_9ACTN</name>
<comment type="caution">
    <text evidence="2">The sequence shown here is derived from an EMBL/GenBank/DDBJ whole genome shotgun (WGS) entry which is preliminary data.</text>
</comment>
<keyword evidence="1" id="KW-0472">Membrane</keyword>
<accession>A0A4R6JJK8</accession>